<organism evidence="1 2">
    <name type="scientific">Cinara cedri</name>
    <dbReference type="NCBI Taxonomy" id="506608"/>
    <lineage>
        <taxon>Eukaryota</taxon>
        <taxon>Metazoa</taxon>
        <taxon>Ecdysozoa</taxon>
        <taxon>Arthropoda</taxon>
        <taxon>Hexapoda</taxon>
        <taxon>Insecta</taxon>
        <taxon>Pterygota</taxon>
        <taxon>Neoptera</taxon>
        <taxon>Paraneoptera</taxon>
        <taxon>Hemiptera</taxon>
        <taxon>Sternorrhyncha</taxon>
        <taxon>Aphidomorpha</taxon>
        <taxon>Aphidoidea</taxon>
        <taxon>Aphididae</taxon>
        <taxon>Lachninae</taxon>
        <taxon>Cinara</taxon>
    </lineage>
</organism>
<name>A0A5E4N4A8_9HEMI</name>
<reference evidence="1 2" key="1">
    <citation type="submission" date="2019-08" db="EMBL/GenBank/DDBJ databases">
        <authorList>
            <person name="Alioto T."/>
            <person name="Alioto T."/>
            <person name="Gomez Garrido J."/>
        </authorList>
    </citation>
    <scope>NUCLEOTIDE SEQUENCE [LARGE SCALE GENOMIC DNA]</scope>
</reference>
<evidence type="ECO:0000313" key="2">
    <source>
        <dbReference type="Proteomes" id="UP000325440"/>
    </source>
</evidence>
<sequence length="138" mass="15733">GLLDKTISFHWFSKKDEGVSPWANKNGTVENINKKRALAINLKMDKQTLIKRPRIYSKHFTVPGNLTHGDDTVPTQSVDKSGNPINKKFHILRIIDDIGLKYLKLEILQFKCLQAKLKIPFTTILETKAKLITMTGIF</sequence>
<evidence type="ECO:0000313" key="1">
    <source>
        <dbReference type="EMBL" id="VVC38821.1"/>
    </source>
</evidence>
<feature type="non-terminal residue" evidence="1">
    <location>
        <position position="1"/>
    </location>
</feature>
<gene>
    <name evidence="1" type="ORF">CINCED_3A013563</name>
</gene>
<protein>
    <submittedName>
        <fullName evidence="1">Uncharacterized protein</fullName>
    </submittedName>
</protein>
<accession>A0A5E4N4A8</accession>
<dbReference type="Proteomes" id="UP000325440">
    <property type="component" value="Unassembled WGS sequence"/>
</dbReference>
<proteinExistence type="predicted"/>
<dbReference type="EMBL" id="CABPRJ010001503">
    <property type="protein sequence ID" value="VVC38821.1"/>
    <property type="molecule type" value="Genomic_DNA"/>
</dbReference>
<dbReference type="AlphaFoldDB" id="A0A5E4N4A8"/>
<keyword evidence="2" id="KW-1185">Reference proteome</keyword>